<evidence type="ECO:0000313" key="2">
    <source>
        <dbReference type="EMBL" id="GII05770.1"/>
    </source>
</evidence>
<keyword evidence="3" id="KW-1185">Reference proteome</keyword>
<organism evidence="2 3">
    <name type="scientific">Planobispora takensis</name>
    <dbReference type="NCBI Taxonomy" id="1367882"/>
    <lineage>
        <taxon>Bacteria</taxon>
        <taxon>Bacillati</taxon>
        <taxon>Actinomycetota</taxon>
        <taxon>Actinomycetes</taxon>
        <taxon>Streptosporangiales</taxon>
        <taxon>Streptosporangiaceae</taxon>
        <taxon>Planobispora</taxon>
    </lineage>
</organism>
<dbReference type="AlphaFoldDB" id="A0A8J3WXY5"/>
<name>A0A8J3WXY5_9ACTN</name>
<feature type="region of interest" description="Disordered" evidence="1">
    <location>
        <begin position="46"/>
        <end position="89"/>
    </location>
</feature>
<dbReference type="EMBL" id="BOOK01000078">
    <property type="protein sequence ID" value="GII05770.1"/>
    <property type="molecule type" value="Genomic_DNA"/>
</dbReference>
<evidence type="ECO:0000256" key="1">
    <source>
        <dbReference type="SAM" id="MobiDB-lite"/>
    </source>
</evidence>
<gene>
    <name evidence="2" type="ORF">Pta02_77780</name>
</gene>
<feature type="region of interest" description="Disordered" evidence="1">
    <location>
        <begin position="1"/>
        <end position="28"/>
    </location>
</feature>
<proteinExistence type="predicted"/>
<reference evidence="2" key="1">
    <citation type="submission" date="2021-01" db="EMBL/GenBank/DDBJ databases">
        <title>Whole genome shotgun sequence of Planobispora takensis NBRC 109077.</title>
        <authorList>
            <person name="Komaki H."/>
            <person name="Tamura T."/>
        </authorList>
    </citation>
    <scope>NUCLEOTIDE SEQUENCE</scope>
    <source>
        <strain evidence="2">NBRC 109077</strain>
    </source>
</reference>
<evidence type="ECO:0000313" key="3">
    <source>
        <dbReference type="Proteomes" id="UP000634476"/>
    </source>
</evidence>
<comment type="caution">
    <text evidence="2">The sequence shown here is derived from an EMBL/GenBank/DDBJ whole genome shotgun (WGS) entry which is preliminary data.</text>
</comment>
<feature type="compositionally biased region" description="Polar residues" evidence="1">
    <location>
        <begin position="1"/>
        <end position="19"/>
    </location>
</feature>
<dbReference type="Proteomes" id="UP000634476">
    <property type="component" value="Unassembled WGS sequence"/>
</dbReference>
<sequence>MSLRTSWACSQSIASATDRGSTESHRSTINTEAVAAVVVEGDRAGVLGQQPVDGGGARCGVQAGDEDDGSGHGSPSRMRGSRSRWGDRVPVDGMKMVSIIIT</sequence>
<accession>A0A8J3WXY5</accession>
<protein>
    <submittedName>
        <fullName evidence="2">Uncharacterized protein</fullName>
    </submittedName>
</protein>